<reference evidence="1 2" key="1">
    <citation type="submission" date="2013-08" db="EMBL/GenBank/DDBJ databases">
        <title>Lactobacillus wasatchii sp. WDC04, a late gas producing bacteria isolated from aged chedder cheese.</title>
        <authorList>
            <person name="Oberg C.J."/>
            <person name="Culumber M."/>
            <person name="McMahon D.J."/>
            <person name="Broadbent J.R."/>
            <person name="Oberg T.S."/>
            <person name="Ortaki F."/>
        </authorList>
    </citation>
    <scope>NUCLEOTIDE SEQUENCE [LARGE SCALE GENOMIC DNA]</scope>
    <source>
        <strain evidence="1 2">WDC04</strain>
    </source>
</reference>
<dbReference type="Pfam" id="PF09711">
    <property type="entry name" value="Cas_Csn2"/>
    <property type="match status" value="1"/>
</dbReference>
<gene>
    <name evidence="1" type="primary">cas4</name>
    <name evidence="1" type="ORF">WDC_1369</name>
</gene>
<keyword evidence="2" id="KW-1185">Reference proteome</keyword>
<evidence type="ECO:0000313" key="1">
    <source>
        <dbReference type="EMBL" id="KIS03032.1"/>
    </source>
</evidence>
<protein>
    <submittedName>
        <fullName evidence="1">CRISPR-associated protein</fullName>
    </submittedName>
</protein>
<accession>A0A0D1A5V2</accession>
<dbReference type="STRING" id="1335616.WDC_1369"/>
<dbReference type="PATRIC" id="fig|1335616.4.peg.1372"/>
<dbReference type="InterPro" id="IPR038600">
    <property type="entry name" value="Csn2_sf"/>
</dbReference>
<dbReference type="InterPro" id="IPR010146">
    <property type="entry name" value="CRISPR-assoc_prot_Csn2-typ"/>
</dbReference>
<comment type="caution">
    <text evidence="1">The sequence shown here is derived from an EMBL/GenBank/DDBJ whole genome shotgun (WGS) entry which is preliminary data.</text>
</comment>
<dbReference type="RefSeq" id="WP_044011100.1">
    <property type="nucleotide sequence ID" value="NZ_AWTT01000034.1"/>
</dbReference>
<dbReference type="NCBIfam" id="TIGR01866">
    <property type="entry name" value="cas_Csn2"/>
    <property type="match status" value="1"/>
</dbReference>
<dbReference type="Proteomes" id="UP000032279">
    <property type="component" value="Unassembled WGS sequence"/>
</dbReference>
<proteinExistence type="predicted"/>
<name>A0A0D1A5V2_9LACO</name>
<dbReference type="CDD" id="cd12218">
    <property type="entry name" value="Csn2"/>
    <property type="match status" value="1"/>
</dbReference>
<sequence>MKLAYYPFEPFIFADDKITMIETGNHDIYQNLILNFKDLKEDLHFSDNDSNLLDTSKALHWFGDAFIQVDLDKSFQTHLYKKLKENMTESQTKQIFDLAQQLKTSILEATYILDLPLQVEEQTEMSKIFKFSDLHFSSTLVSNSYGIIEAILKTANELNDDKILGFMNVSDYLTDDELVELNELVRSLKLKVLLIKFSEIERREKFNGCRYYYIDSDYVEWK</sequence>
<evidence type="ECO:0000313" key="2">
    <source>
        <dbReference type="Proteomes" id="UP000032279"/>
    </source>
</evidence>
<organism evidence="1 2">
    <name type="scientific">Paucilactobacillus wasatchensis</name>
    <dbReference type="NCBI Taxonomy" id="1335616"/>
    <lineage>
        <taxon>Bacteria</taxon>
        <taxon>Bacillati</taxon>
        <taxon>Bacillota</taxon>
        <taxon>Bacilli</taxon>
        <taxon>Lactobacillales</taxon>
        <taxon>Lactobacillaceae</taxon>
        <taxon>Paucilactobacillus</taxon>
    </lineage>
</organism>
<dbReference type="AlphaFoldDB" id="A0A0D1A5V2"/>
<dbReference type="Gene3D" id="3.40.50.11940">
    <property type="match status" value="1"/>
</dbReference>
<dbReference type="EMBL" id="AWTT01000034">
    <property type="protein sequence ID" value="KIS03032.1"/>
    <property type="molecule type" value="Genomic_DNA"/>
</dbReference>